<evidence type="ECO:0000256" key="7">
    <source>
        <dbReference type="ARBA" id="ARBA00022670"/>
    </source>
</evidence>
<feature type="domain" description="Aminopeptidase N-like N-terminal" evidence="16">
    <location>
        <begin position="90"/>
        <end position="192"/>
    </location>
</feature>
<dbReference type="InterPro" id="IPR037144">
    <property type="entry name" value="Peptidase_M1_pepN_C_sf"/>
</dbReference>
<dbReference type="InterPro" id="IPR012779">
    <property type="entry name" value="Peptidase_M1_pepN"/>
</dbReference>
<reference evidence="18" key="1">
    <citation type="journal article" date="2019" name="Int. J. Syst. Evol. Microbiol.">
        <title>The Global Catalogue of Microorganisms (GCM) 10K type strain sequencing project: providing services to taxonomists for standard genome sequencing and annotation.</title>
        <authorList>
            <consortium name="The Broad Institute Genomics Platform"/>
            <consortium name="The Broad Institute Genome Sequencing Center for Infectious Disease"/>
            <person name="Wu L."/>
            <person name="Ma J."/>
        </authorList>
    </citation>
    <scope>NUCLEOTIDE SEQUENCE [LARGE SCALE GENOMIC DNA]</scope>
    <source>
        <strain evidence="18">KCTC 42182</strain>
    </source>
</reference>
<comment type="similarity">
    <text evidence="3">Belongs to the peptidase M1 family.</text>
</comment>
<dbReference type="Pfam" id="PF01433">
    <property type="entry name" value="Peptidase_M1"/>
    <property type="match status" value="1"/>
</dbReference>
<evidence type="ECO:0000313" key="17">
    <source>
        <dbReference type="EMBL" id="MFC3676626.1"/>
    </source>
</evidence>
<sequence length="884" mass="97952">MSASQPQAIHRKDYRQPDYWIREVALDFDLLPEATKVTARLSVEPNAAGTAGAALVLDGEDVKLLALKLDGQALSAADYTVEERSLSIEKPPATAFTLEIVTEIAPAKNTHLSGLYQSSGVYCTQCEAQGFRRITYFLDRPDVMAVYRVTVRADKKLCPVLLSNGNLEEQGDLDGGRHYAVWHDPFPKPSYLFALVAGDLACNEDSFTTQSGRKVTLRIFVEHGKEGRTGYAMDALKRSMRWDETRFGLEYDLDLFNIVAVSDFNMGAMENKSLNVFNDKYILADPETATDADYAGIETVVAHEYFHNWTGDRITCRDWFQLSLKEGLTVFRDQEFSSDMRSRPVKRIKDVRNLRARQFPEDAGPLAHPVRPDSYIAIDNFYTATVYEKGAEVIRMMHTRLGEAGFQKGMRLYVERHDGEAATCDDFAAAMADANNVDFAQFKLWYSQSGTPQLDLAGRYDAQVGAYELTVSQSCPPTPGQPDKAPMHIPFAIGLLDEQGRDIPLKLEGAVAAGASIVLPVTQAKQSFRFANVPQPKAVSLNRGFSAPVNVRMPQDGAERAFLIAHDSDPFARWEAGQQYATELLLQRVADIRAGKPADAPYDAAFIDAVRQILQDDGLEHAFVAEAIGLPDEDYIADRMEVVDVDAIHAARKALRRQIATALRADFERLYAANRDTGAYSPDAAPAGRRALKNSALGYLSALAEADAGLRGQIAAQYRAADNMTDRMVALRLLVDIAGPERQAALADFYDRFRDDALVLDKWLALQAISVLPDTLDRVKDLMAHPAFSMQKPNKVRALIGSFTANTLRYHAADGAGYAFHADRILELDPKNPQVAARMLALLGRWRRFDAGRQDKMKAELQRILAAPKLSRETYEIASKSLGS</sequence>
<comment type="catalytic activity">
    <reaction evidence="1">
        <text>Release of an N-terminal amino acid, Xaa-|-Yaa- from a peptide, amide or arylamide. Xaa is preferably Ala, but may be most amino acids including Pro (slow action). When a terminal hydrophobic residue is followed by a prolyl residue, the two may be released as an intact Xaa-Pro dipeptide.</text>
        <dbReference type="EC" id="3.4.11.2"/>
    </reaction>
</comment>
<comment type="caution">
    <text evidence="17">The sequence shown here is derived from an EMBL/GenBank/DDBJ whole genome shotgun (WGS) entry which is preliminary data.</text>
</comment>
<keyword evidence="7" id="KW-0645">Protease</keyword>
<keyword evidence="9 17" id="KW-0378">Hydrolase</keyword>
<dbReference type="InterPro" id="IPR038438">
    <property type="entry name" value="PepN_Ig-like_sf"/>
</dbReference>
<evidence type="ECO:0000256" key="12">
    <source>
        <dbReference type="NCBIfam" id="TIGR02414"/>
    </source>
</evidence>
<keyword evidence="10" id="KW-0862">Zinc</keyword>
<evidence type="ECO:0000259" key="14">
    <source>
        <dbReference type="Pfam" id="PF11940"/>
    </source>
</evidence>
<evidence type="ECO:0000256" key="6">
    <source>
        <dbReference type="ARBA" id="ARBA00022438"/>
    </source>
</evidence>
<dbReference type="SUPFAM" id="SSF55486">
    <property type="entry name" value="Metalloproteases ('zincins'), catalytic domain"/>
    <property type="match status" value="1"/>
</dbReference>
<dbReference type="Gene3D" id="3.30.2010.30">
    <property type="match status" value="1"/>
</dbReference>
<dbReference type="Proteomes" id="UP001595711">
    <property type="component" value="Unassembled WGS sequence"/>
</dbReference>
<dbReference type="InterPro" id="IPR024601">
    <property type="entry name" value="Peptidase_M1_pepN_C"/>
</dbReference>
<feature type="domain" description="Peptidase M1 alanyl aminopeptidase Ig-like fold" evidence="14">
    <location>
        <begin position="450"/>
        <end position="552"/>
    </location>
</feature>
<dbReference type="PANTHER" id="PTHR46322:SF1">
    <property type="entry name" value="PUROMYCIN-SENSITIVE AMINOPEPTIDASE"/>
    <property type="match status" value="1"/>
</dbReference>
<accession>A0ABV7VIN1</accession>
<dbReference type="Gene3D" id="2.60.40.1730">
    <property type="entry name" value="tricorn interacting facor f3 domain"/>
    <property type="match status" value="1"/>
</dbReference>
<evidence type="ECO:0000256" key="10">
    <source>
        <dbReference type="ARBA" id="ARBA00022833"/>
    </source>
</evidence>
<dbReference type="Pfam" id="PF17432">
    <property type="entry name" value="DUF3458_C"/>
    <property type="match status" value="1"/>
</dbReference>
<comment type="cofactor">
    <cofactor evidence="2">
        <name>Zn(2+)</name>
        <dbReference type="ChEBI" id="CHEBI:29105"/>
    </cofactor>
</comment>
<evidence type="ECO:0000313" key="18">
    <source>
        <dbReference type="Proteomes" id="UP001595711"/>
    </source>
</evidence>
<dbReference type="InterPro" id="IPR027268">
    <property type="entry name" value="Peptidase_M4/M1_CTD_sf"/>
</dbReference>
<evidence type="ECO:0000259" key="15">
    <source>
        <dbReference type="Pfam" id="PF17432"/>
    </source>
</evidence>
<evidence type="ECO:0000259" key="16">
    <source>
        <dbReference type="Pfam" id="PF17900"/>
    </source>
</evidence>
<evidence type="ECO:0000256" key="1">
    <source>
        <dbReference type="ARBA" id="ARBA00000098"/>
    </source>
</evidence>
<evidence type="ECO:0000256" key="3">
    <source>
        <dbReference type="ARBA" id="ARBA00010136"/>
    </source>
</evidence>
<keyword evidence="8" id="KW-0479">Metal-binding</keyword>
<dbReference type="EMBL" id="JBHRYJ010000003">
    <property type="protein sequence ID" value="MFC3676626.1"/>
    <property type="molecule type" value="Genomic_DNA"/>
</dbReference>
<feature type="domain" description="Peptidase M1 alanyl aminopeptidase C-terminal" evidence="15">
    <location>
        <begin position="559"/>
        <end position="882"/>
    </location>
</feature>
<keyword evidence="11" id="KW-0482">Metalloprotease</keyword>
<dbReference type="RefSeq" id="WP_379727647.1">
    <property type="nucleotide sequence ID" value="NZ_JBHRYJ010000003.1"/>
</dbReference>
<keyword evidence="6 17" id="KW-0031">Aminopeptidase</keyword>
<protein>
    <recommendedName>
        <fullName evidence="5 12">Aminopeptidase N</fullName>
        <ecNumber evidence="4 12">3.4.11.2</ecNumber>
    </recommendedName>
</protein>
<evidence type="ECO:0000256" key="9">
    <source>
        <dbReference type="ARBA" id="ARBA00022801"/>
    </source>
</evidence>
<dbReference type="NCBIfam" id="TIGR02414">
    <property type="entry name" value="pepN_proteo"/>
    <property type="match status" value="1"/>
</dbReference>
<evidence type="ECO:0000256" key="2">
    <source>
        <dbReference type="ARBA" id="ARBA00001947"/>
    </source>
</evidence>
<proteinExistence type="inferred from homology"/>
<dbReference type="CDD" id="cd09600">
    <property type="entry name" value="M1_APN"/>
    <property type="match status" value="1"/>
</dbReference>
<dbReference type="InterPro" id="IPR001930">
    <property type="entry name" value="Peptidase_M1"/>
</dbReference>
<gene>
    <name evidence="17" type="primary">pepN</name>
    <name evidence="17" type="ORF">ACFOOQ_13795</name>
</gene>
<evidence type="ECO:0000259" key="13">
    <source>
        <dbReference type="Pfam" id="PF01433"/>
    </source>
</evidence>
<name>A0ABV7VIN1_9PROT</name>
<organism evidence="17 18">
    <name type="scientific">Ferrovibrio xuzhouensis</name>
    <dbReference type="NCBI Taxonomy" id="1576914"/>
    <lineage>
        <taxon>Bacteria</taxon>
        <taxon>Pseudomonadati</taxon>
        <taxon>Pseudomonadota</taxon>
        <taxon>Alphaproteobacteria</taxon>
        <taxon>Rhodospirillales</taxon>
        <taxon>Rhodospirillaceae</taxon>
        <taxon>Ferrovibrio</taxon>
    </lineage>
</organism>
<dbReference type="PANTHER" id="PTHR46322">
    <property type="entry name" value="PUROMYCIN-SENSITIVE AMINOPEPTIDASE"/>
    <property type="match status" value="1"/>
</dbReference>
<evidence type="ECO:0000256" key="8">
    <source>
        <dbReference type="ARBA" id="ARBA00022723"/>
    </source>
</evidence>
<dbReference type="GO" id="GO:0016285">
    <property type="term" value="F:alanyl aminopeptidase activity"/>
    <property type="evidence" value="ECO:0007669"/>
    <property type="project" value="UniProtKB-EC"/>
</dbReference>
<evidence type="ECO:0000256" key="5">
    <source>
        <dbReference type="ARBA" id="ARBA00015611"/>
    </source>
</evidence>
<dbReference type="InterPro" id="IPR045357">
    <property type="entry name" value="Aminopeptidase_N-like_N"/>
</dbReference>
<feature type="domain" description="Peptidase M1 membrane alanine aminopeptidase" evidence="13">
    <location>
        <begin position="231"/>
        <end position="442"/>
    </location>
</feature>
<evidence type="ECO:0000256" key="4">
    <source>
        <dbReference type="ARBA" id="ARBA00012564"/>
    </source>
</evidence>
<dbReference type="InterPro" id="IPR035414">
    <property type="entry name" value="Peptidase_M1_pepN_Ig-like"/>
</dbReference>
<keyword evidence="18" id="KW-1185">Reference proteome</keyword>
<dbReference type="EC" id="3.4.11.2" evidence="4 12"/>
<dbReference type="Pfam" id="PF11940">
    <property type="entry name" value="DUF3458"/>
    <property type="match status" value="1"/>
</dbReference>
<dbReference type="Gene3D" id="2.60.40.1840">
    <property type="match status" value="1"/>
</dbReference>
<dbReference type="SUPFAM" id="SSF63737">
    <property type="entry name" value="Leukotriene A4 hydrolase N-terminal domain"/>
    <property type="match status" value="1"/>
</dbReference>
<dbReference type="Gene3D" id="1.10.390.10">
    <property type="entry name" value="Neutral Protease Domain 2"/>
    <property type="match status" value="1"/>
</dbReference>
<dbReference type="PRINTS" id="PR00756">
    <property type="entry name" value="ALADIPTASE"/>
</dbReference>
<dbReference type="Gene3D" id="1.25.50.10">
    <property type="entry name" value="Peptidase M1, alanyl aminopeptidase, C-terminal domain"/>
    <property type="match status" value="1"/>
</dbReference>
<dbReference type="Pfam" id="PF17900">
    <property type="entry name" value="Peptidase_M1_N"/>
    <property type="match status" value="1"/>
</dbReference>
<dbReference type="InterPro" id="IPR014782">
    <property type="entry name" value="Peptidase_M1_dom"/>
</dbReference>
<dbReference type="InterPro" id="IPR042097">
    <property type="entry name" value="Aminopeptidase_N-like_N_sf"/>
</dbReference>
<evidence type="ECO:0000256" key="11">
    <source>
        <dbReference type="ARBA" id="ARBA00023049"/>
    </source>
</evidence>